<dbReference type="Proteomes" id="UP000799537">
    <property type="component" value="Unassembled WGS sequence"/>
</dbReference>
<dbReference type="EMBL" id="ML993625">
    <property type="protein sequence ID" value="KAF2160647.1"/>
    <property type="molecule type" value="Genomic_DNA"/>
</dbReference>
<feature type="binding site" description="axial binding residue" evidence="6">
    <location>
        <position position="296"/>
    </location>
    <ligand>
        <name>heme</name>
        <dbReference type="ChEBI" id="CHEBI:30413"/>
    </ligand>
    <ligandPart>
        <name>Fe</name>
        <dbReference type="ChEBI" id="CHEBI:18248"/>
    </ligandPart>
</feature>
<accession>A0A6A6C0R4</accession>
<dbReference type="PRINTS" id="PR00463">
    <property type="entry name" value="EP450I"/>
</dbReference>
<dbReference type="GO" id="GO:0005506">
    <property type="term" value="F:iron ion binding"/>
    <property type="evidence" value="ECO:0007669"/>
    <property type="project" value="InterPro"/>
</dbReference>
<keyword evidence="5 6" id="KW-0408">Iron</keyword>
<evidence type="ECO:0000256" key="7">
    <source>
        <dbReference type="RuleBase" id="RU000461"/>
    </source>
</evidence>
<gene>
    <name evidence="9" type="ORF">M409DRAFT_29032</name>
</gene>
<keyword evidence="7" id="KW-0560">Oxidoreductase</keyword>
<keyword evidence="8" id="KW-1133">Transmembrane helix</keyword>
<evidence type="ECO:0000256" key="4">
    <source>
        <dbReference type="ARBA" id="ARBA00022723"/>
    </source>
</evidence>
<evidence type="ECO:0000256" key="6">
    <source>
        <dbReference type="PIRSR" id="PIRSR602401-1"/>
    </source>
</evidence>
<dbReference type="GeneID" id="54562555"/>
<dbReference type="PANTHER" id="PTHR24305:SF210">
    <property type="entry name" value="CYTOCHROME P450 MONOOXYGENASE ASQL-RELATED"/>
    <property type="match status" value="1"/>
</dbReference>
<evidence type="ECO:0000313" key="9">
    <source>
        <dbReference type="EMBL" id="KAF2160647.1"/>
    </source>
</evidence>
<dbReference type="InterPro" id="IPR017972">
    <property type="entry name" value="Cyt_P450_CS"/>
</dbReference>
<keyword evidence="10" id="KW-1185">Reference proteome</keyword>
<dbReference type="GO" id="GO:0016705">
    <property type="term" value="F:oxidoreductase activity, acting on paired donors, with incorporation or reduction of molecular oxygen"/>
    <property type="evidence" value="ECO:0007669"/>
    <property type="project" value="InterPro"/>
</dbReference>
<dbReference type="GO" id="GO:0004497">
    <property type="term" value="F:monooxygenase activity"/>
    <property type="evidence" value="ECO:0007669"/>
    <property type="project" value="UniProtKB-KW"/>
</dbReference>
<keyword evidence="8" id="KW-0472">Membrane</keyword>
<comment type="similarity">
    <text evidence="2 7">Belongs to the cytochrome P450 family.</text>
</comment>
<dbReference type="RefSeq" id="XP_033661536.1">
    <property type="nucleotide sequence ID" value="XM_033809283.1"/>
</dbReference>
<evidence type="ECO:0000256" key="3">
    <source>
        <dbReference type="ARBA" id="ARBA00022617"/>
    </source>
</evidence>
<keyword evidence="4 6" id="KW-0479">Metal-binding</keyword>
<dbReference type="InterPro" id="IPR001128">
    <property type="entry name" value="Cyt_P450"/>
</dbReference>
<evidence type="ECO:0008006" key="11">
    <source>
        <dbReference type="Google" id="ProtNLM"/>
    </source>
</evidence>
<protein>
    <recommendedName>
        <fullName evidence="11">Cytochrome P450</fullName>
    </recommendedName>
</protein>
<dbReference type="InterPro" id="IPR036396">
    <property type="entry name" value="Cyt_P450_sf"/>
</dbReference>
<dbReference type="SUPFAM" id="SSF48264">
    <property type="entry name" value="Cytochrome P450"/>
    <property type="match status" value="1"/>
</dbReference>
<dbReference type="InterPro" id="IPR002401">
    <property type="entry name" value="Cyt_P450_E_grp-I"/>
</dbReference>
<evidence type="ECO:0000256" key="1">
    <source>
        <dbReference type="ARBA" id="ARBA00001971"/>
    </source>
</evidence>
<dbReference type="OrthoDB" id="1470350at2759"/>
<keyword evidence="8" id="KW-0812">Transmembrane</keyword>
<keyword evidence="3 6" id="KW-0349">Heme</keyword>
<proteinExistence type="inferred from homology"/>
<evidence type="ECO:0000313" key="10">
    <source>
        <dbReference type="Proteomes" id="UP000799537"/>
    </source>
</evidence>
<dbReference type="PROSITE" id="PS00086">
    <property type="entry name" value="CYTOCHROME_P450"/>
    <property type="match status" value="1"/>
</dbReference>
<sequence length="366" mass="40605">MANELVIYTCLALATIACVRLVYTYAYNVYLHPLREVPGPFWAKVITNYISHGSGCRAQNLLRLHKAFGYYVRIGPNEVSIADPDLYRTIYSQTTSIKPDTFYQAAKMNHEHIFSLSIENANNYLAGPFVYGKDNYLGRGLTNDEALEEAMGLAFAGSGTTATTILYIIYQLSHSENRGIQLKLRQELQRAPLRLIELRNLVYLNAIINEGMRLHPAIVGSLPRTLLESLEITLGTGLRVILPPGTTVCMQNYVHQQDALAYPDPDEFRPERWLEQPSSSKASQAFTPFSTGSRNCIGQSLAKAEILLAVGCIFRQLDFQLSGETTPGDMEMLDLFAADISGKKLVVEVTKPGIETASGNAKVEFP</sequence>
<evidence type="ECO:0000256" key="5">
    <source>
        <dbReference type="ARBA" id="ARBA00023004"/>
    </source>
</evidence>
<evidence type="ECO:0000256" key="2">
    <source>
        <dbReference type="ARBA" id="ARBA00010617"/>
    </source>
</evidence>
<dbReference type="PANTHER" id="PTHR24305">
    <property type="entry name" value="CYTOCHROME P450"/>
    <property type="match status" value="1"/>
</dbReference>
<keyword evidence="7" id="KW-0503">Monooxygenase</keyword>
<dbReference type="InterPro" id="IPR050121">
    <property type="entry name" value="Cytochrome_P450_monoxygenase"/>
</dbReference>
<dbReference type="AlphaFoldDB" id="A0A6A6C0R4"/>
<dbReference type="GO" id="GO:0020037">
    <property type="term" value="F:heme binding"/>
    <property type="evidence" value="ECO:0007669"/>
    <property type="project" value="InterPro"/>
</dbReference>
<dbReference type="Pfam" id="PF00067">
    <property type="entry name" value="p450"/>
    <property type="match status" value="1"/>
</dbReference>
<comment type="cofactor">
    <cofactor evidence="1 6">
        <name>heme</name>
        <dbReference type="ChEBI" id="CHEBI:30413"/>
    </cofactor>
</comment>
<evidence type="ECO:0000256" key="8">
    <source>
        <dbReference type="SAM" id="Phobius"/>
    </source>
</evidence>
<feature type="transmembrane region" description="Helical" evidence="8">
    <location>
        <begin position="6"/>
        <end position="26"/>
    </location>
</feature>
<reference evidence="9" key="1">
    <citation type="journal article" date="2020" name="Stud. Mycol.">
        <title>101 Dothideomycetes genomes: a test case for predicting lifestyles and emergence of pathogens.</title>
        <authorList>
            <person name="Haridas S."/>
            <person name="Albert R."/>
            <person name="Binder M."/>
            <person name="Bloem J."/>
            <person name="Labutti K."/>
            <person name="Salamov A."/>
            <person name="Andreopoulos B."/>
            <person name="Baker S."/>
            <person name="Barry K."/>
            <person name="Bills G."/>
            <person name="Bluhm B."/>
            <person name="Cannon C."/>
            <person name="Castanera R."/>
            <person name="Culley D."/>
            <person name="Daum C."/>
            <person name="Ezra D."/>
            <person name="Gonzalez J."/>
            <person name="Henrissat B."/>
            <person name="Kuo A."/>
            <person name="Liang C."/>
            <person name="Lipzen A."/>
            <person name="Lutzoni F."/>
            <person name="Magnuson J."/>
            <person name="Mondo S."/>
            <person name="Nolan M."/>
            <person name="Ohm R."/>
            <person name="Pangilinan J."/>
            <person name="Park H.-J."/>
            <person name="Ramirez L."/>
            <person name="Alfaro M."/>
            <person name="Sun H."/>
            <person name="Tritt A."/>
            <person name="Yoshinaga Y."/>
            <person name="Zwiers L.-H."/>
            <person name="Turgeon B."/>
            <person name="Goodwin S."/>
            <person name="Spatafora J."/>
            <person name="Crous P."/>
            <person name="Grigoriev I."/>
        </authorList>
    </citation>
    <scope>NUCLEOTIDE SEQUENCE</scope>
    <source>
        <strain evidence="9">ATCC 36951</strain>
    </source>
</reference>
<name>A0A6A6C0R4_ZASCE</name>
<dbReference type="PRINTS" id="PR00385">
    <property type="entry name" value="P450"/>
</dbReference>
<dbReference type="Gene3D" id="1.10.630.10">
    <property type="entry name" value="Cytochrome P450"/>
    <property type="match status" value="2"/>
</dbReference>
<organism evidence="9 10">
    <name type="scientific">Zasmidium cellare ATCC 36951</name>
    <dbReference type="NCBI Taxonomy" id="1080233"/>
    <lineage>
        <taxon>Eukaryota</taxon>
        <taxon>Fungi</taxon>
        <taxon>Dikarya</taxon>
        <taxon>Ascomycota</taxon>
        <taxon>Pezizomycotina</taxon>
        <taxon>Dothideomycetes</taxon>
        <taxon>Dothideomycetidae</taxon>
        <taxon>Mycosphaerellales</taxon>
        <taxon>Mycosphaerellaceae</taxon>
        <taxon>Zasmidium</taxon>
    </lineage>
</organism>